<accession>A0A4Y2DWF8</accession>
<proteinExistence type="predicted"/>
<keyword evidence="2" id="KW-1185">Reference proteome</keyword>
<evidence type="ECO:0000313" key="1">
    <source>
        <dbReference type="EMBL" id="GBM21190.1"/>
    </source>
</evidence>
<dbReference type="EMBL" id="BGPR01090903">
    <property type="protein sequence ID" value="GBM21190.1"/>
    <property type="molecule type" value="Genomic_DNA"/>
</dbReference>
<name>A0A4Y2DWF8_ARAVE</name>
<sequence length="123" mass="13959">MDKDNCAKFSLCSNMLKISKGSYKGLKIHLRTKQGIDLSSENSQLKLPNSDLFPKASTSKTDSVDIICEEEIAKKKSQTIDSYFEKENSMEKMVSKMLCKDDVALNLFCSSSDFRYLFSKRGF</sequence>
<dbReference type="OrthoDB" id="7881929at2759"/>
<protein>
    <recommendedName>
        <fullName evidence="3">BED-type domain-containing protein</fullName>
    </recommendedName>
</protein>
<dbReference type="AlphaFoldDB" id="A0A4Y2DWF8"/>
<reference evidence="1 2" key="1">
    <citation type="journal article" date="2019" name="Sci. Rep.">
        <title>Orb-weaving spider Araneus ventricosus genome elucidates the spidroin gene catalogue.</title>
        <authorList>
            <person name="Kono N."/>
            <person name="Nakamura H."/>
            <person name="Ohtoshi R."/>
            <person name="Moran D.A.P."/>
            <person name="Shinohara A."/>
            <person name="Yoshida Y."/>
            <person name="Fujiwara M."/>
            <person name="Mori M."/>
            <person name="Tomita M."/>
            <person name="Arakawa K."/>
        </authorList>
    </citation>
    <scope>NUCLEOTIDE SEQUENCE [LARGE SCALE GENOMIC DNA]</scope>
</reference>
<evidence type="ECO:0000313" key="2">
    <source>
        <dbReference type="Proteomes" id="UP000499080"/>
    </source>
</evidence>
<organism evidence="1 2">
    <name type="scientific">Araneus ventricosus</name>
    <name type="common">Orbweaver spider</name>
    <name type="synonym">Epeira ventricosa</name>
    <dbReference type="NCBI Taxonomy" id="182803"/>
    <lineage>
        <taxon>Eukaryota</taxon>
        <taxon>Metazoa</taxon>
        <taxon>Ecdysozoa</taxon>
        <taxon>Arthropoda</taxon>
        <taxon>Chelicerata</taxon>
        <taxon>Arachnida</taxon>
        <taxon>Araneae</taxon>
        <taxon>Araneomorphae</taxon>
        <taxon>Entelegynae</taxon>
        <taxon>Araneoidea</taxon>
        <taxon>Araneidae</taxon>
        <taxon>Araneus</taxon>
    </lineage>
</organism>
<comment type="caution">
    <text evidence="1">The sequence shown here is derived from an EMBL/GenBank/DDBJ whole genome shotgun (WGS) entry which is preliminary data.</text>
</comment>
<evidence type="ECO:0008006" key="3">
    <source>
        <dbReference type="Google" id="ProtNLM"/>
    </source>
</evidence>
<gene>
    <name evidence="1" type="ORF">AVEN_125408_1</name>
</gene>
<dbReference type="Proteomes" id="UP000499080">
    <property type="component" value="Unassembled WGS sequence"/>
</dbReference>